<keyword evidence="2" id="KW-1185">Reference proteome</keyword>
<accession>A0ABV7KVB0</accession>
<dbReference type="RefSeq" id="WP_379898119.1">
    <property type="nucleotide sequence ID" value="NZ_JBHRTR010000009.1"/>
</dbReference>
<protein>
    <submittedName>
        <fullName evidence="1">Uncharacterized protein</fullName>
    </submittedName>
</protein>
<reference evidence="2" key="1">
    <citation type="journal article" date="2019" name="Int. J. Syst. Evol. Microbiol.">
        <title>The Global Catalogue of Microorganisms (GCM) 10K type strain sequencing project: providing services to taxonomists for standard genome sequencing and annotation.</title>
        <authorList>
            <consortium name="The Broad Institute Genomics Platform"/>
            <consortium name="The Broad Institute Genome Sequencing Center for Infectious Disease"/>
            <person name="Wu L."/>
            <person name="Ma J."/>
        </authorList>
    </citation>
    <scope>NUCLEOTIDE SEQUENCE [LARGE SCALE GENOMIC DNA]</scope>
    <source>
        <strain evidence="2">KCTC 42964</strain>
    </source>
</reference>
<dbReference type="EMBL" id="JBHRTR010000009">
    <property type="protein sequence ID" value="MFC3226241.1"/>
    <property type="molecule type" value="Genomic_DNA"/>
</dbReference>
<comment type="caution">
    <text evidence="1">The sequence shown here is derived from an EMBL/GenBank/DDBJ whole genome shotgun (WGS) entry which is preliminary data.</text>
</comment>
<evidence type="ECO:0000313" key="2">
    <source>
        <dbReference type="Proteomes" id="UP001595528"/>
    </source>
</evidence>
<name>A0ABV7KVB0_9PROT</name>
<evidence type="ECO:0000313" key="1">
    <source>
        <dbReference type="EMBL" id="MFC3226241.1"/>
    </source>
</evidence>
<sequence length="69" mass="7930">MTRISLNADAATEQARTGDRLTKEDYLLAARRLRAEAAAELWQSLWTALRLRRRRVRAAGRIRPARQLA</sequence>
<organism evidence="1 2">
    <name type="scientific">Marinibaculum pumilum</name>
    <dbReference type="NCBI Taxonomy" id="1766165"/>
    <lineage>
        <taxon>Bacteria</taxon>
        <taxon>Pseudomonadati</taxon>
        <taxon>Pseudomonadota</taxon>
        <taxon>Alphaproteobacteria</taxon>
        <taxon>Rhodospirillales</taxon>
        <taxon>Rhodospirillaceae</taxon>
        <taxon>Marinibaculum</taxon>
    </lineage>
</organism>
<gene>
    <name evidence="1" type="ORF">ACFOGJ_03315</name>
</gene>
<dbReference type="Proteomes" id="UP001595528">
    <property type="component" value="Unassembled WGS sequence"/>
</dbReference>
<proteinExistence type="predicted"/>